<protein>
    <submittedName>
        <fullName evidence="2">Uncharacterized protein</fullName>
    </submittedName>
</protein>
<accession>A0ABP9UNS2</accession>
<dbReference type="EMBL" id="BAABRI010000011">
    <property type="protein sequence ID" value="GAA5482979.1"/>
    <property type="molecule type" value="Genomic_DNA"/>
</dbReference>
<evidence type="ECO:0000313" key="3">
    <source>
        <dbReference type="Proteomes" id="UP001476282"/>
    </source>
</evidence>
<evidence type="ECO:0000256" key="1">
    <source>
        <dbReference type="SAM" id="MobiDB-lite"/>
    </source>
</evidence>
<feature type="region of interest" description="Disordered" evidence="1">
    <location>
        <begin position="32"/>
        <end position="64"/>
    </location>
</feature>
<gene>
    <name evidence="2" type="ORF">Hsar01_02205</name>
</gene>
<feature type="compositionally biased region" description="Basic and acidic residues" evidence="1">
    <location>
        <begin position="37"/>
        <end position="46"/>
    </location>
</feature>
<dbReference type="Proteomes" id="UP001476282">
    <property type="component" value="Unassembled WGS sequence"/>
</dbReference>
<name>A0ABP9UNS2_9BACT</name>
<sequence>MENHAAPVGVDGDALIVRPQFAGREMVRFFRQGGASQEHEKKDAEAHGGGIVGRDGDLSGNGSF</sequence>
<reference evidence="2 3" key="1">
    <citation type="submission" date="2024-02" db="EMBL/GenBank/DDBJ databases">
        <title>Haloferula sargassicola NBRC 104335.</title>
        <authorList>
            <person name="Ichikawa N."/>
            <person name="Katano-Makiyama Y."/>
            <person name="Hidaka K."/>
        </authorList>
    </citation>
    <scope>NUCLEOTIDE SEQUENCE [LARGE SCALE GENOMIC DNA]</scope>
    <source>
        <strain evidence="2 3">NBRC 104335</strain>
    </source>
</reference>
<keyword evidence="3" id="KW-1185">Reference proteome</keyword>
<evidence type="ECO:0000313" key="2">
    <source>
        <dbReference type="EMBL" id="GAA5482979.1"/>
    </source>
</evidence>
<proteinExistence type="predicted"/>
<comment type="caution">
    <text evidence="2">The sequence shown here is derived from an EMBL/GenBank/DDBJ whole genome shotgun (WGS) entry which is preliminary data.</text>
</comment>
<organism evidence="2 3">
    <name type="scientific">Haloferula sargassicola</name>
    <dbReference type="NCBI Taxonomy" id="490096"/>
    <lineage>
        <taxon>Bacteria</taxon>
        <taxon>Pseudomonadati</taxon>
        <taxon>Verrucomicrobiota</taxon>
        <taxon>Verrucomicrobiia</taxon>
        <taxon>Verrucomicrobiales</taxon>
        <taxon>Verrucomicrobiaceae</taxon>
        <taxon>Haloferula</taxon>
    </lineage>
</organism>